<dbReference type="InterPro" id="IPR013154">
    <property type="entry name" value="ADH-like_N"/>
</dbReference>
<dbReference type="EMBL" id="JACHHQ010000002">
    <property type="protein sequence ID" value="MBB5199094.1"/>
    <property type="molecule type" value="Genomic_DNA"/>
</dbReference>
<feature type="domain" description="Enoyl reductase (ER)" evidence="1">
    <location>
        <begin position="10"/>
        <end position="302"/>
    </location>
</feature>
<dbReference type="RefSeq" id="WP_168055513.1">
    <property type="nucleotide sequence ID" value="NZ_JAAOZT010000006.1"/>
</dbReference>
<accession>A0A840RQU8</accession>
<reference evidence="2 3" key="1">
    <citation type="submission" date="2020-08" db="EMBL/GenBank/DDBJ databases">
        <title>Genomic Encyclopedia of Type Strains, Phase IV (KMG-IV): sequencing the most valuable type-strain genomes for metagenomic binning, comparative biology and taxonomic classification.</title>
        <authorList>
            <person name="Goeker M."/>
        </authorList>
    </citation>
    <scope>NUCLEOTIDE SEQUENCE [LARGE SCALE GENOMIC DNA]</scope>
    <source>
        <strain evidence="2 3">DSM 23240</strain>
    </source>
</reference>
<dbReference type="SMART" id="SM00829">
    <property type="entry name" value="PKS_ER"/>
    <property type="match status" value="1"/>
</dbReference>
<dbReference type="Gene3D" id="3.90.180.10">
    <property type="entry name" value="Medium-chain alcohol dehydrogenases, catalytic domain"/>
    <property type="match status" value="1"/>
</dbReference>
<dbReference type="CDD" id="cd05289">
    <property type="entry name" value="MDR_like_2"/>
    <property type="match status" value="1"/>
</dbReference>
<dbReference type="Proteomes" id="UP000571084">
    <property type="component" value="Unassembled WGS sequence"/>
</dbReference>
<dbReference type="Pfam" id="PF13602">
    <property type="entry name" value="ADH_zinc_N_2"/>
    <property type="match status" value="1"/>
</dbReference>
<dbReference type="Pfam" id="PF08240">
    <property type="entry name" value="ADH_N"/>
    <property type="match status" value="1"/>
</dbReference>
<evidence type="ECO:0000259" key="1">
    <source>
        <dbReference type="SMART" id="SM00829"/>
    </source>
</evidence>
<organism evidence="2 3">
    <name type="scientific">Glaciimonas immobilis</name>
    <dbReference type="NCBI Taxonomy" id="728004"/>
    <lineage>
        <taxon>Bacteria</taxon>
        <taxon>Pseudomonadati</taxon>
        <taxon>Pseudomonadota</taxon>
        <taxon>Betaproteobacteria</taxon>
        <taxon>Burkholderiales</taxon>
        <taxon>Oxalobacteraceae</taxon>
        <taxon>Glaciimonas</taxon>
    </lineage>
</organism>
<keyword evidence="3" id="KW-1185">Reference proteome</keyword>
<dbReference type="InterPro" id="IPR050700">
    <property type="entry name" value="YIM1/Zinc_Alcohol_DH_Fams"/>
</dbReference>
<evidence type="ECO:0000313" key="3">
    <source>
        <dbReference type="Proteomes" id="UP000571084"/>
    </source>
</evidence>
<dbReference type="GO" id="GO:0016491">
    <property type="term" value="F:oxidoreductase activity"/>
    <property type="evidence" value="ECO:0007669"/>
    <property type="project" value="InterPro"/>
</dbReference>
<name>A0A840RQU8_9BURK</name>
<protein>
    <submittedName>
        <fullName evidence="2">NADPH:quinone reductase-like Zn-dependent oxidoreductase</fullName>
    </submittedName>
</protein>
<gene>
    <name evidence="2" type="ORF">HNR39_000921</name>
</gene>
<dbReference type="SUPFAM" id="SSF51735">
    <property type="entry name" value="NAD(P)-binding Rossmann-fold domains"/>
    <property type="match status" value="1"/>
</dbReference>
<dbReference type="Gene3D" id="3.40.50.720">
    <property type="entry name" value="NAD(P)-binding Rossmann-like Domain"/>
    <property type="match status" value="1"/>
</dbReference>
<dbReference type="AlphaFoldDB" id="A0A840RQU8"/>
<dbReference type="InterPro" id="IPR036291">
    <property type="entry name" value="NAD(P)-bd_dom_sf"/>
</dbReference>
<dbReference type="PANTHER" id="PTHR11695">
    <property type="entry name" value="ALCOHOL DEHYDROGENASE RELATED"/>
    <property type="match status" value="1"/>
</dbReference>
<evidence type="ECO:0000313" key="2">
    <source>
        <dbReference type="EMBL" id="MBB5199094.1"/>
    </source>
</evidence>
<proteinExistence type="predicted"/>
<sequence length="306" mass="32062">MKTSYIQGFGGPDVVELGNAPASALQAHESAVRIEMASVNPLDLKMIAGYMQQVFPVTFPYTPGTDFSGVIDAVGSAVTHLKPGDRVVGRTAPGAGGAFAKRLVMAASDLVAIPEEMSFEQAASLPTAFGAARQGLFDAGLLKPGQRVLIHAGAGGVGIMAVQLAHHASAYVIATASGKNIDLVKSLGADEVIDYRTDDFTQLRDVDLVLDTMGGDVLEQSWSVLGPGGRIASLVAFDIKSKSDHTGAFVFFAEAASVLPEAIKLFLAGRLQIITDTIFHLDDTRAALEKLSTGHARGKVLIRTSN</sequence>
<dbReference type="PANTHER" id="PTHR11695:SF294">
    <property type="entry name" value="RETICULON-4-INTERACTING PROTEIN 1, MITOCHONDRIAL"/>
    <property type="match status" value="1"/>
</dbReference>
<dbReference type="InterPro" id="IPR011032">
    <property type="entry name" value="GroES-like_sf"/>
</dbReference>
<dbReference type="InterPro" id="IPR020843">
    <property type="entry name" value="ER"/>
</dbReference>
<dbReference type="SUPFAM" id="SSF50129">
    <property type="entry name" value="GroES-like"/>
    <property type="match status" value="1"/>
</dbReference>
<comment type="caution">
    <text evidence="2">The sequence shown here is derived from an EMBL/GenBank/DDBJ whole genome shotgun (WGS) entry which is preliminary data.</text>
</comment>